<keyword evidence="1" id="KW-0282">Flagellum</keyword>
<dbReference type="EMBL" id="CP080095">
    <property type="protein sequence ID" value="QYD70725.1"/>
    <property type="molecule type" value="Genomic_DNA"/>
</dbReference>
<accession>A0ABX8UNZ8</accession>
<name>A0ABX8UNZ8_9BURK</name>
<reference evidence="1 2" key="1">
    <citation type="submission" date="2021-07" db="EMBL/GenBank/DDBJ databases">
        <title>Paraburkholderia edwinii protects Aspergillus sp. from phenazines by acting as a toxin sponge.</title>
        <authorList>
            <person name="Dahlstrom K.M."/>
            <person name="Newman D.K."/>
        </authorList>
    </citation>
    <scope>NUCLEOTIDE SEQUENCE [LARGE SCALE GENOMIC DNA]</scope>
    <source>
        <strain evidence="1 2">Pe01</strain>
    </source>
</reference>
<keyword evidence="1" id="KW-0969">Cilium</keyword>
<organism evidence="1 2">
    <name type="scientific">Paraburkholderia edwinii</name>
    <dbReference type="NCBI Taxonomy" id="2861782"/>
    <lineage>
        <taxon>Bacteria</taxon>
        <taxon>Pseudomonadati</taxon>
        <taxon>Pseudomonadota</taxon>
        <taxon>Betaproteobacteria</taxon>
        <taxon>Burkholderiales</taxon>
        <taxon>Burkholderiaceae</taxon>
        <taxon>Paraburkholderia</taxon>
    </lineage>
</organism>
<keyword evidence="1" id="KW-0966">Cell projection</keyword>
<protein>
    <submittedName>
        <fullName evidence="1">Flagellar biosynthesis sigma factor</fullName>
    </submittedName>
</protein>
<dbReference type="Proteomes" id="UP000826462">
    <property type="component" value="Chromosome 1"/>
</dbReference>
<proteinExistence type="predicted"/>
<dbReference type="RefSeq" id="WP_219800029.1">
    <property type="nucleotide sequence ID" value="NZ_CP080095.1"/>
</dbReference>
<evidence type="ECO:0000313" key="2">
    <source>
        <dbReference type="Proteomes" id="UP000826462"/>
    </source>
</evidence>
<gene>
    <name evidence="1" type="ORF">KZJ38_10835</name>
</gene>
<keyword evidence="2" id="KW-1185">Reference proteome</keyword>
<sequence length="208" mass="23502">MNTLRRKWLRYFAVLLMGSVAVWGVYTVTRPPDVVVVRLGEPYEKVRLQSRSTLPVATDENSIDLRVARPASLRFSDPEHGFVTPVARLLSIYTSQHGDVSIVTLSPQTQTLPLAEAMAIALDLQQQLGRRGWHPIRSSGFAPISNTPAMVERIRRGDDPHSVWQVAGKYQVTLDIRRFVHENRPVDERYLVTLELSGPPLTEIQPEK</sequence>
<evidence type="ECO:0000313" key="1">
    <source>
        <dbReference type="EMBL" id="QYD70725.1"/>
    </source>
</evidence>